<reference evidence="2 3" key="1">
    <citation type="submission" date="2015-03" db="EMBL/GenBank/DDBJ databases">
        <title>Genomics and transcriptomics of the oil-accumulating basidiomycete yeast T. oleaginosus allow insights into substrate utilization and the diverse evolutionary trajectories of mating systems in fungi.</title>
        <authorList>
            <consortium name="DOE Joint Genome Institute"/>
            <person name="Kourist R."/>
            <person name="Kracht O."/>
            <person name="Bracharz F."/>
            <person name="Lipzen A."/>
            <person name="Nolan M."/>
            <person name="Ohm R."/>
            <person name="Grigoriev I."/>
            <person name="Sun S."/>
            <person name="Heitman J."/>
            <person name="Bruck T."/>
            <person name="Nowrousian M."/>
        </authorList>
    </citation>
    <scope>NUCLEOTIDE SEQUENCE [LARGE SCALE GENOMIC DNA]</scope>
    <source>
        <strain evidence="2 3">IBC0246</strain>
    </source>
</reference>
<evidence type="ECO:0000313" key="3">
    <source>
        <dbReference type="Proteomes" id="UP000053611"/>
    </source>
</evidence>
<protein>
    <submittedName>
        <fullName evidence="2">Uncharacterized protein</fullName>
    </submittedName>
</protein>
<keyword evidence="1" id="KW-0732">Signal</keyword>
<gene>
    <name evidence="2" type="ORF">CC85DRAFT_287024</name>
</gene>
<accession>A0A0J0XII8</accession>
<feature type="signal peptide" evidence="1">
    <location>
        <begin position="1"/>
        <end position="24"/>
    </location>
</feature>
<dbReference type="RefSeq" id="XP_018277368.1">
    <property type="nucleotide sequence ID" value="XM_018423714.1"/>
</dbReference>
<sequence length="75" mass="7791">MSIRLIGLWLWLWLLAMAIDLALALSLALPLPPTNSRPLMQLSNNRGKVPTTCGFNDGGACTTSGANADSGHGAG</sequence>
<dbReference type="AlphaFoldDB" id="A0A0J0XII8"/>
<dbReference type="EMBL" id="KQ087227">
    <property type="protein sequence ID" value="KLT40877.1"/>
    <property type="molecule type" value="Genomic_DNA"/>
</dbReference>
<keyword evidence="3" id="KW-1185">Reference proteome</keyword>
<evidence type="ECO:0000313" key="2">
    <source>
        <dbReference type="EMBL" id="KLT40877.1"/>
    </source>
</evidence>
<organism evidence="2 3">
    <name type="scientific">Cutaneotrichosporon oleaginosum</name>
    <dbReference type="NCBI Taxonomy" id="879819"/>
    <lineage>
        <taxon>Eukaryota</taxon>
        <taxon>Fungi</taxon>
        <taxon>Dikarya</taxon>
        <taxon>Basidiomycota</taxon>
        <taxon>Agaricomycotina</taxon>
        <taxon>Tremellomycetes</taxon>
        <taxon>Trichosporonales</taxon>
        <taxon>Trichosporonaceae</taxon>
        <taxon>Cutaneotrichosporon</taxon>
    </lineage>
</organism>
<dbReference type="Proteomes" id="UP000053611">
    <property type="component" value="Unassembled WGS sequence"/>
</dbReference>
<proteinExistence type="predicted"/>
<evidence type="ECO:0000256" key="1">
    <source>
        <dbReference type="SAM" id="SignalP"/>
    </source>
</evidence>
<name>A0A0J0XII8_9TREE</name>
<feature type="chain" id="PRO_5005245967" evidence="1">
    <location>
        <begin position="25"/>
        <end position="75"/>
    </location>
</feature>
<dbReference type="GeneID" id="28984317"/>